<dbReference type="GO" id="GO:0008270">
    <property type="term" value="F:zinc ion binding"/>
    <property type="evidence" value="ECO:0007669"/>
    <property type="project" value="UniProtKB-KW"/>
</dbReference>
<dbReference type="Pfam" id="PF05495">
    <property type="entry name" value="zf-CHY"/>
    <property type="match status" value="1"/>
</dbReference>
<evidence type="ECO:0000256" key="1">
    <source>
        <dbReference type="ARBA" id="ARBA00022723"/>
    </source>
</evidence>
<gene>
    <name evidence="5" type="ORF">GJ743_01330</name>
</gene>
<proteinExistence type="predicted"/>
<dbReference type="InterPro" id="IPR008913">
    <property type="entry name" value="Znf_CHY"/>
</dbReference>
<dbReference type="InterPro" id="IPR052604">
    <property type="entry name" value="Mito_Tim_assembly_helper"/>
</dbReference>
<protein>
    <recommendedName>
        <fullName evidence="4">CHY-type domain-containing protein</fullName>
    </recommendedName>
</protein>
<evidence type="ECO:0000313" key="6">
    <source>
        <dbReference type="Proteomes" id="UP000433071"/>
    </source>
</evidence>
<keyword evidence="3" id="KW-0862">Zinc</keyword>
<keyword evidence="2" id="KW-0863">Zinc-finger</keyword>
<feature type="domain" description="CHY-type" evidence="4">
    <location>
        <begin position="19"/>
        <end position="99"/>
    </location>
</feature>
<reference evidence="5 6" key="1">
    <citation type="submission" date="2019-11" db="EMBL/GenBank/DDBJ databases">
        <title>Agromyces kandeliae sp. nov., isolated from mangrove soil.</title>
        <authorList>
            <person name="Wang R."/>
        </authorList>
    </citation>
    <scope>NUCLEOTIDE SEQUENCE [LARGE SCALE GENOMIC DNA]</scope>
    <source>
        <strain evidence="5 6">JCM 11433</strain>
    </source>
</reference>
<dbReference type="Proteomes" id="UP000433071">
    <property type="component" value="Unassembled WGS sequence"/>
</dbReference>
<evidence type="ECO:0000313" key="5">
    <source>
        <dbReference type="EMBL" id="MTH67012.1"/>
    </source>
</evidence>
<keyword evidence="6" id="KW-1185">Reference proteome</keyword>
<accession>A0A6I3M4J9</accession>
<name>A0A6I3M4J9_9MICO</name>
<dbReference type="InterPro" id="IPR037274">
    <property type="entry name" value="Znf_CHY_sf"/>
</dbReference>
<dbReference type="PIRSF" id="PIRSF017292">
    <property type="entry name" value="UCP017292_Znf_CHY"/>
    <property type="match status" value="1"/>
</dbReference>
<dbReference type="PROSITE" id="PS51266">
    <property type="entry name" value="ZF_CHY"/>
    <property type="match status" value="1"/>
</dbReference>
<keyword evidence="1" id="KW-0479">Metal-binding</keyword>
<comment type="caution">
    <text evidence="5">The sequence shown here is derived from an EMBL/GenBank/DDBJ whole genome shotgun (WGS) entry which is preliminary data.</text>
</comment>
<dbReference type="PANTHER" id="PTHR28082">
    <property type="entry name" value="ZINC FINGER PROTEIN"/>
    <property type="match status" value="1"/>
</dbReference>
<dbReference type="InterPro" id="IPR016694">
    <property type="entry name" value="UCP017292"/>
</dbReference>
<dbReference type="PANTHER" id="PTHR28082:SF1">
    <property type="entry name" value="HELPER OF TIM PROTEIN 13"/>
    <property type="match status" value="1"/>
</dbReference>
<dbReference type="OrthoDB" id="882119at2"/>
<dbReference type="EMBL" id="WMLB01000006">
    <property type="protein sequence ID" value="MTH67012.1"/>
    <property type="molecule type" value="Genomic_DNA"/>
</dbReference>
<evidence type="ECO:0000256" key="2">
    <source>
        <dbReference type="ARBA" id="ARBA00022771"/>
    </source>
</evidence>
<dbReference type="AlphaFoldDB" id="A0A6I3M4J9"/>
<dbReference type="GO" id="GO:0045041">
    <property type="term" value="P:protein import into mitochondrial intermembrane space"/>
    <property type="evidence" value="ECO:0007669"/>
    <property type="project" value="TreeGrafter"/>
</dbReference>
<evidence type="ECO:0000256" key="3">
    <source>
        <dbReference type="ARBA" id="ARBA00022833"/>
    </source>
</evidence>
<sequence>MDGMTHDAPAARPRVLGAVVDDETRCVHYRTEVDIVAIRFACCGEYYPCHLCHEEAAGHPARQWPLAERDTRAILCGACGAELPIATYLEVDACPECDAAFNPRCRLHTHLYFETEG</sequence>
<dbReference type="SUPFAM" id="SSF161219">
    <property type="entry name" value="CHY zinc finger-like"/>
    <property type="match status" value="1"/>
</dbReference>
<organism evidence="5 6">
    <name type="scientific">Agromyces bracchium</name>
    <dbReference type="NCBI Taxonomy" id="88376"/>
    <lineage>
        <taxon>Bacteria</taxon>
        <taxon>Bacillati</taxon>
        <taxon>Actinomycetota</taxon>
        <taxon>Actinomycetes</taxon>
        <taxon>Micrococcales</taxon>
        <taxon>Microbacteriaceae</taxon>
        <taxon>Agromyces</taxon>
    </lineage>
</organism>
<evidence type="ECO:0000259" key="4">
    <source>
        <dbReference type="PROSITE" id="PS51266"/>
    </source>
</evidence>